<name>J9HTM3_AEDAE</name>
<gene>
    <name evidence="1" type="ORF">AaeL_AAEL017494</name>
</gene>
<reference evidence="1" key="2">
    <citation type="journal article" date="2007" name="Science">
        <title>Genome sequence of Aedes aegypti, a major arbovirus vector.</title>
        <authorList>
            <person name="Nene V."/>
            <person name="Wortman J.R."/>
            <person name="Lawson D."/>
            <person name="Haas B."/>
            <person name="Kodira C."/>
            <person name="Tu Z.J."/>
            <person name="Loftus B."/>
            <person name="Xi Z."/>
            <person name="Megy K."/>
            <person name="Grabherr M."/>
            <person name="Ren Q."/>
            <person name="Zdobnov E.M."/>
            <person name="Lobo N.F."/>
            <person name="Campbell K.S."/>
            <person name="Brown S.E."/>
            <person name="Bonaldo M.F."/>
            <person name="Zhu J."/>
            <person name="Sinkins S.P."/>
            <person name="Hogenkamp D.G."/>
            <person name="Amedeo P."/>
            <person name="Arensburger P."/>
            <person name="Atkinson P.W."/>
            <person name="Bidwell S."/>
            <person name="Biedler J."/>
            <person name="Birney E."/>
            <person name="Bruggner R.V."/>
            <person name="Costas J."/>
            <person name="Coy M.R."/>
            <person name="Crabtree J."/>
            <person name="Crawford M."/>
            <person name="Debruyn B."/>
            <person name="Decaprio D."/>
            <person name="Eiglmeier K."/>
            <person name="Eisenstadt E."/>
            <person name="El-Dorry H."/>
            <person name="Gelbart W.M."/>
            <person name="Gomes S.L."/>
            <person name="Hammond M."/>
            <person name="Hannick L.I."/>
            <person name="Hogan J.R."/>
            <person name="Holmes M.H."/>
            <person name="Jaffe D."/>
            <person name="Johnston J.S."/>
            <person name="Kennedy R.C."/>
            <person name="Koo H."/>
            <person name="Kravitz S."/>
            <person name="Kriventseva E.V."/>
            <person name="Kulp D."/>
            <person name="Labutti K."/>
            <person name="Lee E."/>
            <person name="Li S."/>
            <person name="Lovin D.D."/>
            <person name="Mao C."/>
            <person name="Mauceli E."/>
            <person name="Menck C.F."/>
            <person name="Miller J.R."/>
            <person name="Montgomery P."/>
            <person name="Mori A."/>
            <person name="Nascimento A.L."/>
            <person name="Naveira H.F."/>
            <person name="Nusbaum C."/>
            <person name="O'leary S."/>
            <person name="Orvis J."/>
            <person name="Pertea M."/>
            <person name="Quesneville H."/>
            <person name="Reidenbach K.R."/>
            <person name="Rogers Y.H."/>
            <person name="Roth C.W."/>
            <person name="Schneider J.R."/>
            <person name="Schatz M."/>
            <person name="Shumway M."/>
            <person name="Stanke M."/>
            <person name="Stinson E.O."/>
            <person name="Tubio J.M."/>
            <person name="Vanzee J.P."/>
            <person name="Verjovski-Almeida S."/>
            <person name="Werner D."/>
            <person name="White O."/>
            <person name="Wyder S."/>
            <person name="Zeng Q."/>
            <person name="Zhao Q."/>
            <person name="Zhao Y."/>
            <person name="Hill C.A."/>
            <person name="Raikhel A.S."/>
            <person name="Soares M.B."/>
            <person name="Knudson D.L."/>
            <person name="Lee N.H."/>
            <person name="Galagan J."/>
            <person name="Salzberg S.L."/>
            <person name="Paulsen I.T."/>
            <person name="Dimopoulos G."/>
            <person name="Collins F.H."/>
            <person name="Birren B."/>
            <person name="Fraser-Liggett C.M."/>
            <person name="Severson D.W."/>
        </authorList>
    </citation>
    <scope>NUCLEOTIDE SEQUENCE [LARGE SCALE GENOMIC DNA]</scope>
    <source>
        <strain evidence="1">Liverpool</strain>
    </source>
</reference>
<sequence>MNACLPVRRKNLAAKRVLVFEVFSSLSATQPCPRAPPQSAASADLQSRQADVIHRGSRLRTDLSRGGKSRVECVTSSFIQLKI</sequence>
<organism evidence="1 2">
    <name type="scientific">Aedes aegypti</name>
    <name type="common">Yellowfever mosquito</name>
    <name type="synonym">Culex aegypti</name>
    <dbReference type="NCBI Taxonomy" id="7159"/>
    <lineage>
        <taxon>Eukaryota</taxon>
        <taxon>Metazoa</taxon>
        <taxon>Ecdysozoa</taxon>
        <taxon>Arthropoda</taxon>
        <taxon>Hexapoda</taxon>
        <taxon>Insecta</taxon>
        <taxon>Pterygota</taxon>
        <taxon>Neoptera</taxon>
        <taxon>Endopterygota</taxon>
        <taxon>Diptera</taxon>
        <taxon>Nematocera</taxon>
        <taxon>Culicoidea</taxon>
        <taxon>Culicidae</taxon>
        <taxon>Culicinae</taxon>
        <taxon>Aedini</taxon>
        <taxon>Aedes</taxon>
        <taxon>Stegomyia</taxon>
    </lineage>
</organism>
<dbReference type="Proteomes" id="UP000682892">
    <property type="component" value="Unassembled WGS sequence"/>
</dbReference>
<accession>J9HTM3</accession>
<proteinExistence type="predicted"/>
<protein>
    <submittedName>
        <fullName evidence="1">AAEL017494-PA</fullName>
    </submittedName>
</protein>
<evidence type="ECO:0000313" key="1">
    <source>
        <dbReference type="EMBL" id="EJY57988.1"/>
    </source>
</evidence>
<dbReference type="PaxDb" id="7159-AAEL017494-PA"/>
<dbReference type="EMBL" id="CH477908">
    <property type="protein sequence ID" value="EJY57988.1"/>
    <property type="molecule type" value="Genomic_DNA"/>
</dbReference>
<evidence type="ECO:0000313" key="2">
    <source>
        <dbReference type="Proteomes" id="UP000682892"/>
    </source>
</evidence>
<reference evidence="1" key="1">
    <citation type="submission" date="2005-10" db="EMBL/GenBank/DDBJ databases">
        <authorList>
            <person name="Loftus B.J."/>
            <person name="Nene V.M."/>
            <person name="Hannick L.I."/>
            <person name="Bidwell S."/>
            <person name="Haas B."/>
            <person name="Amedeo P."/>
            <person name="Orvis J."/>
            <person name="Wortman J.R."/>
            <person name="White O.R."/>
            <person name="Salzberg S."/>
            <person name="Shumway M."/>
            <person name="Koo H."/>
            <person name="Zhao Y."/>
            <person name="Holmes M."/>
            <person name="Miller J."/>
            <person name="Schatz M."/>
            <person name="Pop M."/>
            <person name="Pai G."/>
            <person name="Utterback T."/>
            <person name="Rogers Y.-H."/>
            <person name="Kravitz S."/>
            <person name="Fraser C.M."/>
        </authorList>
    </citation>
    <scope>NUCLEOTIDE SEQUENCE</scope>
    <source>
        <strain evidence="1">Liverpool</strain>
    </source>
</reference>
<dbReference type="HOGENOM" id="CLU_2544425_0_0_1"/>
<dbReference type="AlphaFoldDB" id="J9HTM3"/>
<reference evidence="1" key="3">
    <citation type="submission" date="2012-09" db="EMBL/GenBank/DDBJ databases">
        <authorList>
            <consortium name="VectorBase"/>
        </authorList>
    </citation>
    <scope>NUCLEOTIDE SEQUENCE</scope>
    <source>
        <strain evidence="1">Liverpool</strain>
    </source>
</reference>